<dbReference type="Gene3D" id="3.60.110.10">
    <property type="entry name" value="Carbon-nitrogen hydrolase"/>
    <property type="match status" value="1"/>
</dbReference>
<feature type="domain" description="CN hydrolase" evidence="2">
    <location>
        <begin position="1"/>
        <end position="242"/>
    </location>
</feature>
<dbReference type="Proteomes" id="UP000000925">
    <property type="component" value="Chromosome"/>
</dbReference>
<dbReference type="KEGG" id="caa:Caka_1163"/>
<dbReference type="GO" id="GO:0016746">
    <property type="term" value="F:acyltransferase activity"/>
    <property type="evidence" value="ECO:0007669"/>
    <property type="project" value="UniProtKB-KW"/>
</dbReference>
<keyword evidence="3" id="KW-0808">Transferase</keyword>
<reference evidence="3 4" key="1">
    <citation type="journal article" date="2010" name="Stand. Genomic Sci.">
        <title>Complete genome sequence of Coraliomargarita akajimensis type strain (04OKA010-24).</title>
        <authorList>
            <person name="Mavromatis K."/>
            <person name="Abt B."/>
            <person name="Brambilla E."/>
            <person name="Lapidus A."/>
            <person name="Copeland A."/>
            <person name="Deshpande S."/>
            <person name="Nolan M."/>
            <person name="Lucas S."/>
            <person name="Tice H."/>
            <person name="Cheng J.F."/>
            <person name="Han C."/>
            <person name="Detter J.C."/>
            <person name="Woyke T."/>
            <person name="Goodwin L."/>
            <person name="Pitluck S."/>
            <person name="Held B."/>
            <person name="Brettin T."/>
            <person name="Tapia R."/>
            <person name="Ivanova N."/>
            <person name="Mikhailova N."/>
            <person name="Pati A."/>
            <person name="Liolios K."/>
            <person name="Chen A."/>
            <person name="Palaniappan K."/>
            <person name="Land M."/>
            <person name="Hauser L."/>
            <person name="Chang Y.J."/>
            <person name="Jeffries C.D."/>
            <person name="Rohde M."/>
            <person name="Goker M."/>
            <person name="Bristow J."/>
            <person name="Eisen J.A."/>
            <person name="Markowitz V."/>
            <person name="Hugenholtz P."/>
            <person name="Klenk H.P."/>
            <person name="Kyrpides N.C."/>
        </authorList>
    </citation>
    <scope>NUCLEOTIDE SEQUENCE [LARGE SCALE GENOMIC DNA]</scope>
    <source>
        <strain evidence="4">DSM 45221 / IAM 15411 / JCM 23193 / KCTC 12865</strain>
    </source>
</reference>
<evidence type="ECO:0000313" key="3">
    <source>
        <dbReference type="EMBL" id="ADE54184.1"/>
    </source>
</evidence>
<dbReference type="PROSITE" id="PS01227">
    <property type="entry name" value="UPF0012"/>
    <property type="match status" value="1"/>
</dbReference>
<dbReference type="Pfam" id="PF00795">
    <property type="entry name" value="CN_hydrolase"/>
    <property type="match status" value="1"/>
</dbReference>
<proteinExistence type="inferred from homology"/>
<evidence type="ECO:0000313" key="4">
    <source>
        <dbReference type="Proteomes" id="UP000000925"/>
    </source>
</evidence>
<dbReference type="InterPro" id="IPR003010">
    <property type="entry name" value="C-N_Hydrolase"/>
</dbReference>
<gene>
    <name evidence="3" type="ordered locus">Caka_1163</name>
</gene>
<dbReference type="STRING" id="583355.Caka_1163"/>
<dbReference type="OrthoDB" id="9811121at2"/>
<protein>
    <submittedName>
        <fullName evidence="3">Nitrilase/cyanide hydratase and apolipoprotein N-acyltransferase</fullName>
    </submittedName>
</protein>
<dbReference type="PANTHER" id="PTHR23088">
    <property type="entry name" value="NITRILASE-RELATED"/>
    <property type="match status" value="1"/>
</dbReference>
<sequence length="263" mass="29347">MKIAIAQMDVVRGEPEVNLGRLEAMVAEAAIGEARSVHFPEMCTTGFDWKRNRFLLARAGDLLESVRNCAKAHSIAISGSFLEQTETGQPANTFYFIEADGSISAKYRKLHLFTLFREEQHVEKGMEVVTATTSLGRIGCSVCYDLRFPELFRSCTLAGAAVQLLPAAFPHPRLEHWQTLVRARAIENQSYFIAVNQCGLEKHSGDVGDIRYFGHSMVVDPWGTVLFEADETPAVSIVEIDPSLVAKVRERLPSLRDRRADVY</sequence>
<dbReference type="PANTHER" id="PTHR23088:SF27">
    <property type="entry name" value="DEAMINATED GLUTATHIONE AMIDASE"/>
    <property type="match status" value="1"/>
</dbReference>
<organism evidence="3 4">
    <name type="scientific">Coraliomargarita akajimensis (strain DSM 45221 / IAM 15411 / JCM 23193 / KCTC 12865 / 04OKA010-24)</name>
    <dbReference type="NCBI Taxonomy" id="583355"/>
    <lineage>
        <taxon>Bacteria</taxon>
        <taxon>Pseudomonadati</taxon>
        <taxon>Verrucomicrobiota</taxon>
        <taxon>Opitutia</taxon>
        <taxon>Puniceicoccales</taxon>
        <taxon>Coraliomargaritaceae</taxon>
        <taxon>Coraliomargarita</taxon>
    </lineage>
</organism>
<dbReference type="EMBL" id="CP001998">
    <property type="protein sequence ID" value="ADE54184.1"/>
    <property type="molecule type" value="Genomic_DNA"/>
</dbReference>
<name>D5EIB8_CORAD</name>
<evidence type="ECO:0000256" key="1">
    <source>
        <dbReference type="ARBA" id="ARBA00010613"/>
    </source>
</evidence>
<dbReference type="SUPFAM" id="SSF56317">
    <property type="entry name" value="Carbon-nitrogen hydrolase"/>
    <property type="match status" value="1"/>
</dbReference>
<dbReference type="HOGENOM" id="CLU_030130_3_1_0"/>
<keyword evidence="3" id="KW-0012">Acyltransferase</keyword>
<dbReference type="InterPro" id="IPR036526">
    <property type="entry name" value="C-N_Hydrolase_sf"/>
</dbReference>
<dbReference type="RefSeq" id="WP_013042906.1">
    <property type="nucleotide sequence ID" value="NC_014008.1"/>
</dbReference>
<dbReference type="InterPro" id="IPR001110">
    <property type="entry name" value="UPF0012_CS"/>
</dbReference>
<accession>D5EIB8</accession>
<evidence type="ECO:0000259" key="2">
    <source>
        <dbReference type="PROSITE" id="PS50263"/>
    </source>
</evidence>
<keyword evidence="3" id="KW-0449">Lipoprotein</keyword>
<dbReference type="eggNOG" id="COG0388">
    <property type="taxonomic scope" value="Bacteria"/>
</dbReference>
<keyword evidence="4" id="KW-1185">Reference proteome</keyword>
<dbReference type="PROSITE" id="PS50263">
    <property type="entry name" value="CN_HYDROLASE"/>
    <property type="match status" value="1"/>
</dbReference>
<dbReference type="AlphaFoldDB" id="D5EIB8"/>
<comment type="similarity">
    <text evidence="1">Belongs to the carbon-nitrogen hydrolase superfamily. NIT1/NIT2 family.</text>
</comment>